<proteinExistence type="predicted"/>
<organism evidence="1">
    <name type="scientific">uncultured Caudovirales phage</name>
    <dbReference type="NCBI Taxonomy" id="2100421"/>
    <lineage>
        <taxon>Viruses</taxon>
        <taxon>Duplodnaviria</taxon>
        <taxon>Heunggongvirae</taxon>
        <taxon>Uroviricota</taxon>
        <taxon>Caudoviricetes</taxon>
        <taxon>Peduoviridae</taxon>
        <taxon>Maltschvirus</taxon>
        <taxon>Maltschvirus maltsch</taxon>
    </lineage>
</organism>
<sequence length="442" mass="44754">MADRYWVGGTANWDATAGTKWALTSGGAGGQAVPTINDDVYIDSGSGANTVTVTATASCKSLNFVSGAGSFAGTFAGSSAASCSTNLVVSGSMTWSYTGTISFTGTTTGNTITTNGKAIASSLTFNGVGGSWALQDALTTGATRTVSLTNGTLDLNSKNLTCGIIASSVSNTRTLAYGTGQIYLTGSASTIYNFATATGLTITGTPIVNCTYSGSTGTRSINGGGVTTLVTLKTAFNISAGSDTVSLGGNNFYDSVNFTGFTGSYGFTGTDPQFFGNLTFGSGMTGPSSATRSLRFMATSGTQTITSNSVTVNSGISCEGGATYTFADALTMGTTNTFTFTAGTVKLKNGVTSTVGAFATTGTTQKFLESTLAGSQATLSQASGTVSVGYLTIKDINATGGATFNAYTVNSNVNAGNNLGWDFFAQLGKTIYTRRKEKRVLI</sequence>
<reference evidence="1" key="1">
    <citation type="submission" date="2020-05" db="EMBL/GenBank/DDBJ databases">
        <authorList>
            <person name="Chiriac C."/>
            <person name="Salcher M."/>
            <person name="Ghai R."/>
            <person name="Kavagutti S V."/>
        </authorList>
    </citation>
    <scope>NUCLEOTIDE SEQUENCE</scope>
</reference>
<gene>
    <name evidence="1" type="ORF">UFOVP379_51</name>
</gene>
<dbReference type="EMBL" id="LR798307">
    <property type="protein sequence ID" value="CAB5223039.1"/>
    <property type="molecule type" value="Genomic_DNA"/>
</dbReference>
<name>A0A6J7WY70_9CAUD</name>
<accession>A0A6J7WY70</accession>
<evidence type="ECO:0000313" key="1">
    <source>
        <dbReference type="EMBL" id="CAB5223039.1"/>
    </source>
</evidence>
<protein>
    <submittedName>
        <fullName evidence="1">Uncharacterized protein</fullName>
    </submittedName>
</protein>